<accession>A0A0G1IQV7</accession>
<reference evidence="1 2" key="1">
    <citation type="journal article" date="2015" name="Nature">
        <title>rRNA introns, odd ribosomes, and small enigmatic genomes across a large radiation of phyla.</title>
        <authorList>
            <person name="Brown C.T."/>
            <person name="Hug L.A."/>
            <person name="Thomas B.C."/>
            <person name="Sharon I."/>
            <person name="Castelle C.J."/>
            <person name="Singh A."/>
            <person name="Wilkins M.J."/>
            <person name="Williams K.H."/>
            <person name="Banfield J.F."/>
        </authorList>
    </citation>
    <scope>NUCLEOTIDE SEQUENCE [LARGE SCALE GENOMIC DNA]</scope>
</reference>
<dbReference type="AlphaFoldDB" id="A0A0G1IQV7"/>
<dbReference type="Proteomes" id="UP000033945">
    <property type="component" value="Unassembled WGS sequence"/>
</dbReference>
<dbReference type="SUPFAM" id="SSF53474">
    <property type="entry name" value="alpha/beta-Hydrolases"/>
    <property type="match status" value="1"/>
</dbReference>
<protein>
    <recommendedName>
        <fullName evidence="3">Peptidase S9 prolyl oligopeptidase catalytic domain-containing protein</fullName>
    </recommendedName>
</protein>
<sequence>MVENQKLLQPLSVIASSMSGYVAIKLLDFLDVENIILLAPAIYASKSYSVPFGPKFSEIIRKQYSWRDSDVWEILKDYTGNLLIFAAEKDRIISDEVIEKIHSSAVNANFREIISFKDATHPLVEWLDEHSDYLEQASDKIHNIIERQLKIY</sequence>
<comment type="caution">
    <text evidence="1">The sequence shown here is derived from an EMBL/GenBank/DDBJ whole genome shotgun (WGS) entry which is preliminary data.</text>
</comment>
<proteinExistence type="predicted"/>
<dbReference type="Gene3D" id="3.40.50.1820">
    <property type="entry name" value="alpha/beta hydrolase"/>
    <property type="match status" value="1"/>
</dbReference>
<evidence type="ECO:0008006" key="3">
    <source>
        <dbReference type="Google" id="ProtNLM"/>
    </source>
</evidence>
<evidence type="ECO:0000313" key="2">
    <source>
        <dbReference type="Proteomes" id="UP000033945"/>
    </source>
</evidence>
<name>A0A0G1IQV7_9BACT</name>
<organism evidence="1 2">
    <name type="scientific">Candidatus Giovannonibacteria bacterium GW2011_GWA2_44_26</name>
    <dbReference type="NCBI Taxonomy" id="1618648"/>
    <lineage>
        <taxon>Bacteria</taxon>
        <taxon>Candidatus Giovannoniibacteriota</taxon>
    </lineage>
</organism>
<dbReference type="EMBL" id="LCIT01000029">
    <property type="protein sequence ID" value="KKT61540.1"/>
    <property type="molecule type" value="Genomic_DNA"/>
</dbReference>
<gene>
    <name evidence="1" type="ORF">UW55_C0029G0002</name>
</gene>
<dbReference type="InterPro" id="IPR029058">
    <property type="entry name" value="AB_hydrolase_fold"/>
</dbReference>
<evidence type="ECO:0000313" key="1">
    <source>
        <dbReference type="EMBL" id="KKT61540.1"/>
    </source>
</evidence>